<feature type="transmembrane region" description="Helical" evidence="2">
    <location>
        <begin position="213"/>
        <end position="232"/>
    </location>
</feature>
<reference evidence="3 4" key="1">
    <citation type="submission" date="2024-04" db="EMBL/GenBank/DDBJ databases">
        <title>Tritrichomonas musculus Genome.</title>
        <authorList>
            <person name="Alves-Ferreira E."/>
            <person name="Grigg M."/>
            <person name="Lorenzi H."/>
            <person name="Galac M."/>
        </authorList>
    </citation>
    <scope>NUCLEOTIDE SEQUENCE [LARGE SCALE GENOMIC DNA]</scope>
    <source>
        <strain evidence="3 4">EAF2021</strain>
    </source>
</reference>
<evidence type="ECO:0000313" key="3">
    <source>
        <dbReference type="EMBL" id="KAK8842027.1"/>
    </source>
</evidence>
<keyword evidence="2" id="KW-1133">Transmembrane helix</keyword>
<accession>A0ABR2H8X8</accession>
<comment type="caution">
    <text evidence="3">The sequence shown here is derived from an EMBL/GenBank/DDBJ whole genome shotgun (WGS) entry which is preliminary data.</text>
</comment>
<evidence type="ECO:0000313" key="4">
    <source>
        <dbReference type="Proteomes" id="UP001470230"/>
    </source>
</evidence>
<dbReference type="EMBL" id="JAPFFF010000039">
    <property type="protein sequence ID" value="KAK8842027.1"/>
    <property type="molecule type" value="Genomic_DNA"/>
</dbReference>
<evidence type="ECO:0000256" key="1">
    <source>
        <dbReference type="SAM" id="MobiDB-lite"/>
    </source>
</evidence>
<proteinExistence type="predicted"/>
<keyword evidence="4" id="KW-1185">Reference proteome</keyword>
<sequence length="1182" mass="137127">MMLDEISYFSPKSVYNNFILHMFQYLLEQQNMTKVPAFYKNRLDYFYRGFATHSYFYWKARKEKKFVRAFFESYTCAFLVNDWKYMISGLFYLYPFVPILHKYLADLLLDTDGDFEGYKKEMKVYFSLEKKQSVVFDPFLQVNAMMNPKILQFCNQKSHAMFNISSASSAMNTVNLTKTRSYSLFQTKRKKEVKPDKKTVASKIIRSERKIPYLHYLLFILPALISFGFVVSTSQNFKLNMKNWKDYIESINLVQHSFYSVISSIFIPFALPDYSNFNKSDIIECQKAFSLIPMYINQYYLNLPILSNQSNFLLILTFHEIGDLVMKSDDVCDIVVNFSDFMSKNTFNNINLIFKENRNYLEYLGKVLQSTDEVYHFKSFLLYGSIIIIIFLIIYFIVACITLNKIMSKNVKAIDFLSSEKRISSVLQEPESRESLWDQLAGFDPSFVFSDYSFNFDSDEDNDPFATTALSTTHLSTINFSTTTVSSANQTIQTAASSIKYVKNANFQTNNENIDPNTNQNLNEKIIPSSFNETENNSMNEMNSKLIVPDDIEIHIENDNDDQLNSIIPELNSTMIQIDNHHHGFKIENNDFDLNELMIYLKSKEKEIRFFSFLSILMILCPCLFFYLMALIAYHPLNERKKNEYQYGKRVFSIVNDFKNAMTLVNETLYLYKKGHLNVTNLELIDNIYESHIMPHWHLYFEEKCYNDDEMNCYSIHSIVQLLQAQNITKEFIEVYALPILVSFAENSMTVFFNESIEGSSSVQSAKIPFAFTCLMVVLSIFVGGYFKTASLKRSMNSLFHFPRYESNQNSEPHAYNNEAKDSLNSKEGNSSLNSKEANENVGSKGSSLYKNSVNSRDSLDSNNSLAFDIKLDSNLSKDANNYGLNNNEDVSRFPSNVIIITSVTETDEIYSISETCHKLINKQSSDLICRRLSKLFPCTSKRRDFEIREFNGKTFISKTKSIGKLSKTVLIEAAKFESKIKTATITQKLINFFPNYFAKPFSEEFTNIFHFKQSLLIFIRIDSSADQIDNFFNIINRLDQTFYNIDFIRSNGSVLTCICREPDELEIILYLRDLISSCEENSKRQVNNFSLKSIFIDFIDELNAEVVEGDIEPEISFEEKEFFISENLTFFVDDHRIGFSEESLSILSVFSKLNIVTKVLYGKKVTLIPFKVFSSEVVNNL</sequence>
<keyword evidence="2" id="KW-0812">Transmembrane</keyword>
<feature type="transmembrane region" description="Helical" evidence="2">
    <location>
        <begin position="253"/>
        <end position="271"/>
    </location>
</feature>
<name>A0ABR2H8X8_9EUKA</name>
<feature type="region of interest" description="Disordered" evidence="1">
    <location>
        <begin position="809"/>
        <end position="850"/>
    </location>
</feature>
<organism evidence="3 4">
    <name type="scientific">Tritrichomonas musculus</name>
    <dbReference type="NCBI Taxonomy" id="1915356"/>
    <lineage>
        <taxon>Eukaryota</taxon>
        <taxon>Metamonada</taxon>
        <taxon>Parabasalia</taxon>
        <taxon>Tritrichomonadida</taxon>
        <taxon>Tritrichomonadidae</taxon>
        <taxon>Tritrichomonas</taxon>
    </lineage>
</organism>
<evidence type="ECO:0000256" key="2">
    <source>
        <dbReference type="SAM" id="Phobius"/>
    </source>
</evidence>
<feature type="compositionally biased region" description="Polar residues" evidence="1">
    <location>
        <begin position="826"/>
        <end position="850"/>
    </location>
</feature>
<feature type="transmembrane region" description="Helical" evidence="2">
    <location>
        <begin position="380"/>
        <end position="403"/>
    </location>
</feature>
<keyword evidence="2" id="KW-0472">Membrane</keyword>
<gene>
    <name evidence="3" type="ORF">M9Y10_026243</name>
</gene>
<dbReference type="Proteomes" id="UP001470230">
    <property type="component" value="Unassembled WGS sequence"/>
</dbReference>
<feature type="transmembrane region" description="Helical" evidence="2">
    <location>
        <begin position="610"/>
        <end position="634"/>
    </location>
</feature>
<protein>
    <submittedName>
        <fullName evidence="3">Uncharacterized protein</fullName>
    </submittedName>
</protein>